<reference evidence="2 3" key="1">
    <citation type="submission" date="2020-07" db="EMBL/GenBank/DDBJ databases">
        <title>Halophilic bacteria isolated from french cheeses.</title>
        <authorList>
            <person name="Kothe C.I."/>
            <person name="Farah-Kraiem B."/>
            <person name="Renault P."/>
            <person name="Dridi B."/>
        </authorList>
    </citation>
    <scope>NUCLEOTIDE SEQUENCE [LARGE SCALE GENOMIC DNA]</scope>
    <source>
        <strain evidence="2 3">FME20</strain>
    </source>
</reference>
<gene>
    <name evidence="2" type="ORF">EI547_03610</name>
</gene>
<evidence type="ECO:0008006" key="4">
    <source>
        <dbReference type="Google" id="ProtNLM"/>
    </source>
</evidence>
<dbReference type="Proteomes" id="UP001645038">
    <property type="component" value="Unassembled WGS sequence"/>
</dbReference>
<name>A0ABR9FV72_9GAMM</name>
<dbReference type="RefSeq" id="WP_192537030.1">
    <property type="nucleotide sequence ID" value="NZ_JABUZA010000005.1"/>
</dbReference>
<evidence type="ECO:0000313" key="3">
    <source>
        <dbReference type="Proteomes" id="UP001645038"/>
    </source>
</evidence>
<evidence type="ECO:0000313" key="2">
    <source>
        <dbReference type="EMBL" id="MBE0462546.1"/>
    </source>
</evidence>
<protein>
    <recommendedName>
        <fullName evidence="4">Argininosuccinate lyase</fullName>
    </recommendedName>
</protein>
<feature type="chain" id="PRO_5046935329" description="Argininosuccinate lyase" evidence="1">
    <location>
        <begin position="22"/>
        <end position="109"/>
    </location>
</feature>
<keyword evidence="3" id="KW-1185">Reference proteome</keyword>
<sequence>MRITLRLVALIMLCLSTVANASDYYVDVTNRTGYTIFYMYVSPASSKSWEEDVLGETVLENGETQRVTLTGYTNPYFDIRLVDQDNDSYTFWTIDVSTQDIVVTLDHLD</sequence>
<accession>A0ABR9FV72</accession>
<dbReference type="EMBL" id="RRZB01000005">
    <property type="protein sequence ID" value="MBE0462546.1"/>
    <property type="molecule type" value="Genomic_DNA"/>
</dbReference>
<organism evidence="2 3">
    <name type="scientific">Halomonas colorata</name>
    <dbReference type="NCBI Taxonomy" id="2742615"/>
    <lineage>
        <taxon>Bacteria</taxon>
        <taxon>Pseudomonadati</taxon>
        <taxon>Pseudomonadota</taxon>
        <taxon>Gammaproteobacteria</taxon>
        <taxon>Oceanospirillales</taxon>
        <taxon>Halomonadaceae</taxon>
        <taxon>Halomonas</taxon>
    </lineage>
</organism>
<proteinExistence type="predicted"/>
<feature type="signal peptide" evidence="1">
    <location>
        <begin position="1"/>
        <end position="21"/>
    </location>
</feature>
<evidence type="ECO:0000256" key="1">
    <source>
        <dbReference type="SAM" id="SignalP"/>
    </source>
</evidence>
<comment type="caution">
    <text evidence="2">The sequence shown here is derived from an EMBL/GenBank/DDBJ whole genome shotgun (WGS) entry which is preliminary data.</text>
</comment>
<keyword evidence="1" id="KW-0732">Signal</keyword>